<evidence type="ECO:0000256" key="1">
    <source>
        <dbReference type="SAM" id="Phobius"/>
    </source>
</evidence>
<name>A0A2Z5JNG7_STRAR</name>
<organism evidence="2 3">
    <name type="scientific">Streptomyces atratus</name>
    <dbReference type="NCBI Taxonomy" id="1893"/>
    <lineage>
        <taxon>Bacteria</taxon>
        <taxon>Bacillati</taxon>
        <taxon>Actinomycetota</taxon>
        <taxon>Actinomycetes</taxon>
        <taxon>Kitasatosporales</taxon>
        <taxon>Streptomycetaceae</taxon>
        <taxon>Streptomyces</taxon>
    </lineage>
</organism>
<proteinExistence type="predicted"/>
<evidence type="ECO:0000313" key="3">
    <source>
        <dbReference type="Proteomes" id="UP000252698"/>
    </source>
</evidence>
<dbReference type="GeneID" id="95524346"/>
<dbReference type="Proteomes" id="UP000252698">
    <property type="component" value="Chromosome"/>
</dbReference>
<reference evidence="2 3" key="1">
    <citation type="journal article" date="2018" name="Front. Microbiol.">
        <title>Genome Sequencing of Streptomyces atratus SCSIOZH16 and Activation Production of Nocardamine via Metabolic Engineering.</title>
        <authorList>
            <person name="Li Y."/>
            <person name="Zhang C."/>
            <person name="Liu C."/>
            <person name="Ju J."/>
            <person name="Ma J."/>
        </authorList>
    </citation>
    <scope>NUCLEOTIDE SEQUENCE [LARGE SCALE GENOMIC DNA]</scope>
    <source>
        <strain evidence="2 3">SCSIO_ZH16</strain>
    </source>
</reference>
<keyword evidence="1" id="KW-1133">Transmembrane helix</keyword>
<dbReference type="KEGG" id="sata:C5746_39345"/>
<sequence>MTQQKKLGLIVTGVAAAVAVGVGVTIGLSGGNGDSGKPAAKGPAYCTGGAGSWDESTGMCGINHVAGCQHSKQMMDLNNKLVEENPIGSSGYGGDTPVIPLLKQLKTLTDKELDQPHIPAPIKSALRQEAADLEKEMDLYQSKGDWVKVDQDRGLKHSTNMACIDFVADLAGKPRS</sequence>
<protein>
    <submittedName>
        <fullName evidence="2">Uncharacterized protein</fullName>
    </submittedName>
</protein>
<keyword evidence="1" id="KW-0472">Membrane</keyword>
<evidence type="ECO:0000313" key="2">
    <source>
        <dbReference type="EMBL" id="AXE81981.1"/>
    </source>
</evidence>
<dbReference type="EMBL" id="CP027306">
    <property type="protein sequence ID" value="AXE81981.1"/>
    <property type="molecule type" value="Genomic_DNA"/>
</dbReference>
<accession>A0A2Z5JNG7</accession>
<keyword evidence="1" id="KW-0812">Transmembrane</keyword>
<dbReference type="RefSeq" id="WP_114248381.1">
    <property type="nucleotide sequence ID" value="NZ_CP027306.1"/>
</dbReference>
<dbReference type="AlphaFoldDB" id="A0A2Z5JNG7"/>
<gene>
    <name evidence="2" type="ORF">C5746_39345</name>
</gene>
<feature type="transmembrane region" description="Helical" evidence="1">
    <location>
        <begin position="7"/>
        <end position="28"/>
    </location>
</feature>